<dbReference type="InterPro" id="IPR050900">
    <property type="entry name" value="Transposase_IS3/IS150/IS904"/>
</dbReference>
<sequence length="152" mass="16868">MRVHPFIEAEKQSGHNVKRACELRGVSRAAFYARCQGTTGPRAVRDGHLAERITEIHRHSRGTYGAPRIHAVLQREGTGCGRRRVARLMRAAGLQGRHRRRRQVTTIADPSAAVRPDLIGRAFQPDAAAVDTRWCGDITYIPTGTCQFDQGS</sequence>
<protein>
    <submittedName>
        <fullName evidence="2">Transposase InsO family protein</fullName>
    </submittedName>
</protein>
<dbReference type="Proteomes" id="UP001225356">
    <property type="component" value="Unassembled WGS sequence"/>
</dbReference>
<evidence type="ECO:0000313" key="2">
    <source>
        <dbReference type="EMBL" id="MDP9843596.1"/>
    </source>
</evidence>
<keyword evidence="3" id="KW-1185">Reference proteome</keyword>
<reference evidence="2 3" key="1">
    <citation type="submission" date="2023-07" db="EMBL/GenBank/DDBJ databases">
        <title>Sequencing the genomes of 1000 actinobacteria strains.</title>
        <authorList>
            <person name="Klenk H.-P."/>
        </authorList>
    </citation>
    <scope>NUCLEOTIDE SEQUENCE [LARGE SCALE GENOMIC DNA]</scope>
    <source>
        <strain evidence="2 3">DSM 46740</strain>
    </source>
</reference>
<evidence type="ECO:0000259" key="1">
    <source>
        <dbReference type="Pfam" id="PF13276"/>
    </source>
</evidence>
<gene>
    <name evidence="2" type="ORF">J2853_002807</name>
</gene>
<dbReference type="InterPro" id="IPR025948">
    <property type="entry name" value="HTH-like_dom"/>
</dbReference>
<comment type="caution">
    <text evidence="2">The sequence shown here is derived from an EMBL/GenBank/DDBJ whole genome shotgun (WGS) entry which is preliminary data.</text>
</comment>
<organism evidence="2 3">
    <name type="scientific">Streptosporangium lutulentum</name>
    <dbReference type="NCBI Taxonomy" id="1461250"/>
    <lineage>
        <taxon>Bacteria</taxon>
        <taxon>Bacillati</taxon>
        <taxon>Actinomycetota</taxon>
        <taxon>Actinomycetes</taxon>
        <taxon>Streptosporangiales</taxon>
        <taxon>Streptosporangiaceae</taxon>
        <taxon>Streptosporangium</taxon>
    </lineage>
</organism>
<proteinExistence type="predicted"/>
<dbReference type="Pfam" id="PF13276">
    <property type="entry name" value="HTH_21"/>
    <property type="match status" value="1"/>
</dbReference>
<name>A0ABT9QA12_9ACTN</name>
<dbReference type="RefSeq" id="WP_370879250.1">
    <property type="nucleotide sequence ID" value="NZ_JAUSQU010000001.1"/>
</dbReference>
<accession>A0ABT9QA12</accession>
<evidence type="ECO:0000313" key="3">
    <source>
        <dbReference type="Proteomes" id="UP001225356"/>
    </source>
</evidence>
<feature type="domain" description="HTH-like" evidence="1">
    <location>
        <begin position="48"/>
        <end position="102"/>
    </location>
</feature>
<dbReference type="PANTHER" id="PTHR46889">
    <property type="entry name" value="TRANSPOSASE INSF FOR INSERTION SEQUENCE IS3B-RELATED"/>
    <property type="match status" value="1"/>
</dbReference>
<dbReference type="EMBL" id="JAUSQU010000001">
    <property type="protein sequence ID" value="MDP9843596.1"/>
    <property type="molecule type" value="Genomic_DNA"/>
</dbReference>